<evidence type="ECO:0000256" key="5">
    <source>
        <dbReference type="ARBA" id="ARBA00023157"/>
    </source>
</evidence>
<accession>A0A8J4XDE9</accession>
<dbReference type="Proteomes" id="UP000727407">
    <property type="component" value="Unassembled WGS sequence"/>
</dbReference>
<evidence type="ECO:0000313" key="11">
    <source>
        <dbReference type="EMBL" id="KAF5898170.1"/>
    </source>
</evidence>
<evidence type="ECO:0000256" key="3">
    <source>
        <dbReference type="ARBA" id="ARBA00022729"/>
    </source>
</evidence>
<evidence type="ECO:0000313" key="12">
    <source>
        <dbReference type="Proteomes" id="UP000727407"/>
    </source>
</evidence>
<dbReference type="EMBL" id="QNUK01000207">
    <property type="protein sequence ID" value="KAF5898170.1"/>
    <property type="molecule type" value="Genomic_DNA"/>
</dbReference>
<evidence type="ECO:0000256" key="8">
    <source>
        <dbReference type="PROSITE-ProRule" id="PRU00884"/>
    </source>
</evidence>
<comment type="subcellular location">
    <subcellularLocation>
        <location evidence="1">Membrane</location>
        <topology evidence="1">Lipid-anchor</topology>
        <topology evidence="1">GPI-anchor</topology>
    </subcellularLocation>
</comment>
<proteinExistence type="inferred from homology"/>
<evidence type="ECO:0000256" key="4">
    <source>
        <dbReference type="ARBA" id="ARBA00023136"/>
    </source>
</evidence>
<gene>
    <name evidence="11" type="ORF">DAT39_012099</name>
</gene>
<dbReference type="GO" id="GO:0007411">
    <property type="term" value="P:axon guidance"/>
    <property type="evidence" value="ECO:0007669"/>
    <property type="project" value="TreeGrafter"/>
</dbReference>
<dbReference type="GO" id="GO:0005886">
    <property type="term" value="C:plasma membrane"/>
    <property type="evidence" value="ECO:0007669"/>
    <property type="project" value="TreeGrafter"/>
</dbReference>
<evidence type="ECO:0000256" key="9">
    <source>
        <dbReference type="RuleBase" id="RU004375"/>
    </source>
</evidence>
<keyword evidence="3" id="KW-0732">Signal</keyword>
<organism evidence="11 12">
    <name type="scientific">Clarias magur</name>
    <name type="common">Asian catfish</name>
    <name type="synonym">Macropteronotus magur</name>
    <dbReference type="NCBI Taxonomy" id="1594786"/>
    <lineage>
        <taxon>Eukaryota</taxon>
        <taxon>Metazoa</taxon>
        <taxon>Chordata</taxon>
        <taxon>Craniata</taxon>
        <taxon>Vertebrata</taxon>
        <taxon>Euteleostomi</taxon>
        <taxon>Actinopterygii</taxon>
        <taxon>Neopterygii</taxon>
        <taxon>Teleostei</taxon>
        <taxon>Ostariophysi</taxon>
        <taxon>Siluriformes</taxon>
        <taxon>Clariidae</taxon>
        <taxon>Clarias</taxon>
    </lineage>
</organism>
<dbReference type="GO" id="GO:0098552">
    <property type="term" value="C:side of membrane"/>
    <property type="evidence" value="ECO:0007669"/>
    <property type="project" value="UniProtKB-KW"/>
</dbReference>
<name>A0A8J4XDE9_CLAMG</name>
<dbReference type="InterPro" id="IPR031328">
    <property type="entry name" value="Ephrin"/>
</dbReference>
<dbReference type="GO" id="GO:0048013">
    <property type="term" value="P:ephrin receptor signaling pathway"/>
    <property type="evidence" value="ECO:0007669"/>
    <property type="project" value="InterPro"/>
</dbReference>
<protein>
    <submittedName>
        <fullName evidence="11">Ephrin-A4-like</fullName>
    </submittedName>
</protein>
<keyword evidence="6" id="KW-0325">Glycoprotein</keyword>
<dbReference type="PANTHER" id="PTHR11304:SF42">
    <property type="entry name" value="EPHRIN-A4"/>
    <property type="match status" value="1"/>
</dbReference>
<dbReference type="InterPro" id="IPR034252">
    <property type="entry name" value="Ephrin-A_Ecto"/>
</dbReference>
<dbReference type="AlphaFoldDB" id="A0A8J4XDE9"/>
<dbReference type="PRINTS" id="PR01347">
    <property type="entry name" value="EPHRIN"/>
</dbReference>
<dbReference type="InterPro" id="IPR001799">
    <property type="entry name" value="Ephrin_RBD"/>
</dbReference>
<dbReference type="GO" id="GO:0046875">
    <property type="term" value="F:ephrin receptor binding"/>
    <property type="evidence" value="ECO:0007669"/>
    <property type="project" value="InterPro"/>
</dbReference>
<reference evidence="11" key="1">
    <citation type="submission" date="2020-07" db="EMBL/GenBank/DDBJ databases">
        <title>Clarias magur genome sequencing, assembly and annotation.</title>
        <authorList>
            <person name="Kushwaha B."/>
            <person name="Kumar R."/>
            <person name="Das P."/>
            <person name="Joshi C.G."/>
            <person name="Kumar D."/>
            <person name="Nagpure N.S."/>
            <person name="Pandey M."/>
            <person name="Agarwal S."/>
            <person name="Srivastava S."/>
            <person name="Singh M."/>
            <person name="Sahoo L."/>
            <person name="Jayasankar P."/>
            <person name="Meher P.K."/>
            <person name="Koringa P.G."/>
            <person name="Iquebal M.A."/>
            <person name="Das S.P."/>
            <person name="Bit A."/>
            <person name="Patnaik S."/>
            <person name="Patel N."/>
            <person name="Shah T.M."/>
            <person name="Hinsu A."/>
            <person name="Jena J.K."/>
        </authorList>
    </citation>
    <scope>NUCLEOTIDE SEQUENCE</scope>
    <source>
        <strain evidence="11">CIFAMagur01</strain>
        <tissue evidence="11">Testis</tissue>
    </source>
</reference>
<evidence type="ECO:0000256" key="1">
    <source>
        <dbReference type="ARBA" id="ARBA00004589"/>
    </source>
</evidence>
<feature type="non-terminal residue" evidence="11">
    <location>
        <position position="1"/>
    </location>
</feature>
<dbReference type="PANTHER" id="PTHR11304">
    <property type="entry name" value="EPHRIN"/>
    <property type="match status" value="1"/>
</dbReference>
<keyword evidence="12" id="KW-1185">Reference proteome</keyword>
<keyword evidence="7" id="KW-0449">Lipoprotein</keyword>
<comment type="caution">
    <text evidence="11">The sequence shown here is derived from an EMBL/GenBank/DDBJ whole genome shotgun (WGS) entry which is preliminary data.</text>
</comment>
<feature type="domain" description="Ephrin RBD" evidence="10">
    <location>
        <begin position="1"/>
        <end position="121"/>
    </location>
</feature>
<dbReference type="Pfam" id="PF00812">
    <property type="entry name" value="Ephrin"/>
    <property type="match status" value="1"/>
</dbReference>
<keyword evidence="5" id="KW-1015">Disulfide bond</keyword>
<dbReference type="PROSITE" id="PS51551">
    <property type="entry name" value="EPHRIN_RBD_2"/>
    <property type="match status" value="1"/>
</dbReference>
<sequence length="130" mass="14653">LTSDDYSVQVNLNDYLDILCPHYPSGSPEQGPPETLALYLVHEDQFQGCDKTEGGIKRWECNSPYAPFGPVRFSEKILRYTPFSLGIEFLPGHHYYYSSLSVDDGPPLPCMKLKVSVCCESNATNEKKEQ</sequence>
<keyword evidence="4 9" id="KW-0472">Membrane</keyword>
<evidence type="ECO:0000256" key="6">
    <source>
        <dbReference type="ARBA" id="ARBA00023180"/>
    </source>
</evidence>
<dbReference type="Gene3D" id="2.60.40.420">
    <property type="entry name" value="Cupredoxins - blue copper proteins"/>
    <property type="match status" value="1"/>
</dbReference>
<dbReference type="SUPFAM" id="SSF49503">
    <property type="entry name" value="Cupredoxins"/>
    <property type="match status" value="1"/>
</dbReference>
<dbReference type="InterPro" id="IPR008972">
    <property type="entry name" value="Cupredoxin"/>
</dbReference>
<evidence type="ECO:0000256" key="7">
    <source>
        <dbReference type="ARBA" id="ARBA00023288"/>
    </source>
</evidence>
<dbReference type="OrthoDB" id="6250301at2759"/>
<feature type="non-terminal residue" evidence="11">
    <location>
        <position position="130"/>
    </location>
</feature>
<dbReference type="CDD" id="cd10425">
    <property type="entry name" value="Ephrin-A_Ectodomain"/>
    <property type="match status" value="1"/>
</dbReference>
<comment type="similarity">
    <text evidence="8 9">Belongs to the ephrin family.</text>
</comment>
<evidence type="ECO:0000256" key="2">
    <source>
        <dbReference type="ARBA" id="ARBA00022622"/>
    </source>
</evidence>
<evidence type="ECO:0000259" key="10">
    <source>
        <dbReference type="PROSITE" id="PS51551"/>
    </source>
</evidence>
<keyword evidence="2" id="KW-0336">GPI-anchor</keyword>
<comment type="caution">
    <text evidence="8">Lacks conserved residue(s) required for the propagation of feature annotation.</text>
</comment>